<dbReference type="NCBIfam" id="NF002485">
    <property type="entry name" value="PRK01749.1"/>
    <property type="match status" value="1"/>
</dbReference>
<keyword evidence="11 14" id="KW-1015">Disulfide bond</keyword>
<comment type="caution">
    <text evidence="14">Lacks conserved residue(s) required for the propagation of feature annotation.</text>
</comment>
<dbReference type="RefSeq" id="WP_124936709.1">
    <property type="nucleotide sequence ID" value="NZ_RJVQ01000003.1"/>
</dbReference>
<dbReference type="Gene3D" id="1.20.1550.10">
    <property type="entry name" value="DsbB-like"/>
    <property type="match status" value="1"/>
</dbReference>
<evidence type="ECO:0000256" key="11">
    <source>
        <dbReference type="ARBA" id="ARBA00023157"/>
    </source>
</evidence>
<dbReference type="Pfam" id="PF02600">
    <property type="entry name" value="DsbB"/>
    <property type="match status" value="1"/>
</dbReference>
<comment type="similarity">
    <text evidence="2 14">Belongs to the DsbB family.</text>
</comment>
<feature type="disulfide bond" description="Redox-active" evidence="14">
    <location>
        <begin position="105"/>
        <end position="131"/>
    </location>
</feature>
<keyword evidence="17" id="KW-1185">Reference proteome</keyword>
<keyword evidence="5" id="KW-0997">Cell inner membrane</keyword>
<comment type="function">
    <text evidence="14">Required for disulfide bond formation in some periplasmic proteins. Acts by oxidizing the DsbA protein.</text>
</comment>
<proteinExistence type="inferred from homology"/>
<dbReference type="InterPro" id="IPR050183">
    <property type="entry name" value="DsbB"/>
</dbReference>
<dbReference type="InterPro" id="IPR022920">
    <property type="entry name" value="Disulphide_bond_form_DsbB"/>
</dbReference>
<dbReference type="GO" id="GO:0009055">
    <property type="term" value="F:electron transfer activity"/>
    <property type="evidence" value="ECO:0007669"/>
    <property type="project" value="UniProtKB-UniRule"/>
</dbReference>
<comment type="caution">
    <text evidence="16">The sequence shown here is derived from an EMBL/GenBank/DDBJ whole genome shotgun (WGS) entry which is preliminary data.</text>
</comment>
<dbReference type="GO" id="GO:0006457">
    <property type="term" value="P:protein folding"/>
    <property type="evidence" value="ECO:0007669"/>
    <property type="project" value="InterPro"/>
</dbReference>
<feature type="topological domain" description="Cytoplasmic" evidence="14">
    <location>
        <begin position="1"/>
        <end position="14"/>
    </location>
</feature>
<dbReference type="AlphaFoldDB" id="A0A3N9TG53"/>
<keyword evidence="6 14" id="KW-0812">Transmembrane</keyword>
<evidence type="ECO:0000256" key="8">
    <source>
        <dbReference type="ARBA" id="ARBA00022989"/>
    </source>
</evidence>
<dbReference type="EMBL" id="RJVQ01000003">
    <property type="protein sequence ID" value="RQW63238.1"/>
    <property type="molecule type" value="Genomic_DNA"/>
</dbReference>
<gene>
    <name evidence="14 16" type="primary">dsbB</name>
    <name evidence="16" type="ORF">EES38_08270</name>
</gene>
<name>A0A3N9TG53_9VIBR</name>
<keyword evidence="3 14" id="KW-0813">Transport</keyword>
<dbReference type="GO" id="GO:0015035">
    <property type="term" value="F:protein-disulfide reductase activity"/>
    <property type="evidence" value="ECO:0007669"/>
    <property type="project" value="UniProtKB-UniRule"/>
</dbReference>
<evidence type="ECO:0000313" key="17">
    <source>
        <dbReference type="Proteomes" id="UP000281112"/>
    </source>
</evidence>
<keyword evidence="9 14" id="KW-0560">Oxidoreductase</keyword>
<dbReference type="OrthoDB" id="3711263at2"/>
<dbReference type="InterPro" id="IPR003752">
    <property type="entry name" value="DiS_bond_form_DsbB/BdbC"/>
</dbReference>
<keyword evidence="13 14" id="KW-0676">Redox-active center</keyword>
<evidence type="ECO:0000256" key="15">
    <source>
        <dbReference type="SAM" id="Phobius"/>
    </source>
</evidence>
<feature type="topological domain" description="Periplasmic" evidence="14">
    <location>
        <begin position="91"/>
        <end position="145"/>
    </location>
</feature>
<evidence type="ECO:0000256" key="10">
    <source>
        <dbReference type="ARBA" id="ARBA00023136"/>
    </source>
</evidence>
<dbReference type="PANTHER" id="PTHR36570">
    <property type="entry name" value="DISULFIDE BOND FORMATION PROTEIN B"/>
    <property type="match status" value="1"/>
</dbReference>
<evidence type="ECO:0000256" key="14">
    <source>
        <dbReference type="HAMAP-Rule" id="MF_00286"/>
    </source>
</evidence>
<feature type="transmembrane region" description="Helical" evidence="15">
    <location>
        <begin position="14"/>
        <end position="33"/>
    </location>
</feature>
<feature type="topological domain" description="Cytoplasmic" evidence="14">
    <location>
        <begin position="165"/>
        <end position="170"/>
    </location>
</feature>
<evidence type="ECO:0000256" key="9">
    <source>
        <dbReference type="ARBA" id="ARBA00023002"/>
    </source>
</evidence>
<feature type="transmembrane region" description="Helical" evidence="15">
    <location>
        <begin position="72"/>
        <end position="93"/>
    </location>
</feature>
<feature type="transmembrane region" description="Helical" evidence="15">
    <location>
        <begin position="146"/>
        <end position="164"/>
    </location>
</feature>
<evidence type="ECO:0000256" key="3">
    <source>
        <dbReference type="ARBA" id="ARBA00022448"/>
    </source>
</evidence>
<organism evidence="16 17">
    <name type="scientific">Vibrio viridaestus</name>
    <dbReference type="NCBI Taxonomy" id="2487322"/>
    <lineage>
        <taxon>Bacteria</taxon>
        <taxon>Pseudomonadati</taxon>
        <taxon>Pseudomonadota</taxon>
        <taxon>Gammaproteobacteria</taxon>
        <taxon>Vibrionales</taxon>
        <taxon>Vibrionaceae</taxon>
        <taxon>Vibrio</taxon>
    </lineage>
</organism>
<feature type="transmembrane region" description="Helical" evidence="15">
    <location>
        <begin position="45"/>
        <end position="65"/>
    </location>
</feature>
<dbReference type="InterPro" id="IPR023380">
    <property type="entry name" value="DsbB-like_sf"/>
</dbReference>
<dbReference type="PANTHER" id="PTHR36570:SF2">
    <property type="entry name" value="DISULFIDE BOND FORMATION PROTEIN B"/>
    <property type="match status" value="1"/>
</dbReference>
<keyword evidence="4 14" id="KW-1003">Cell membrane</keyword>
<feature type="disulfide bond" description="Redox-active" evidence="14">
    <location>
        <begin position="41"/>
        <end position="44"/>
    </location>
</feature>
<evidence type="ECO:0000256" key="6">
    <source>
        <dbReference type="ARBA" id="ARBA00022692"/>
    </source>
</evidence>
<evidence type="ECO:0000313" key="16">
    <source>
        <dbReference type="EMBL" id="RQW63238.1"/>
    </source>
</evidence>
<dbReference type="Proteomes" id="UP000281112">
    <property type="component" value="Unassembled WGS sequence"/>
</dbReference>
<keyword evidence="8 14" id="KW-1133">Transmembrane helix</keyword>
<keyword evidence="7 14" id="KW-0249">Electron transport</keyword>
<dbReference type="SUPFAM" id="SSF158442">
    <property type="entry name" value="DsbB-like"/>
    <property type="match status" value="1"/>
</dbReference>
<evidence type="ECO:0000256" key="13">
    <source>
        <dbReference type="ARBA" id="ARBA00023284"/>
    </source>
</evidence>
<reference evidence="16 17" key="1">
    <citation type="submission" date="2018-11" db="EMBL/GenBank/DDBJ databases">
        <title>Vibrio LJC006 sp. nov., isolated from seawater during the bloom of the enteromorpha.</title>
        <authorList>
            <person name="Liang J."/>
        </authorList>
    </citation>
    <scope>NUCLEOTIDE SEQUENCE [LARGE SCALE GENOMIC DNA]</scope>
    <source>
        <strain evidence="16 17">LJC006</strain>
    </source>
</reference>
<sequence length="170" mass="19581">MLSTLKKISTGKTAWRLLFISALAFELCALFFQHFMKLEPCVMCIYERVAMWGVAIAALIGMMAPKVSVIRWLGLLAWLATSIKGTTLAWQHVQYQLHPSPFFTCDVFVQFPQWAPLNKWIPWMFEAYGDCSDIVWTFLTLSMPQWLVVVFSANVLFAVIFLISQFKSRK</sequence>
<dbReference type="GO" id="GO:0005886">
    <property type="term" value="C:plasma membrane"/>
    <property type="evidence" value="ECO:0007669"/>
    <property type="project" value="UniProtKB-SubCell"/>
</dbReference>
<accession>A0A3N9TG53</accession>
<dbReference type="HAMAP" id="MF_00286">
    <property type="entry name" value="DsbB"/>
    <property type="match status" value="1"/>
</dbReference>
<feature type="topological domain" description="Periplasmic" evidence="14">
    <location>
        <begin position="32"/>
        <end position="49"/>
    </location>
</feature>
<evidence type="ECO:0000256" key="4">
    <source>
        <dbReference type="ARBA" id="ARBA00022475"/>
    </source>
</evidence>
<evidence type="ECO:0000256" key="12">
    <source>
        <dbReference type="ARBA" id="ARBA00023186"/>
    </source>
</evidence>
<evidence type="ECO:0000256" key="7">
    <source>
        <dbReference type="ARBA" id="ARBA00022982"/>
    </source>
</evidence>
<protein>
    <recommendedName>
        <fullName evidence="14">Disulfide bond formation protein B</fullName>
    </recommendedName>
    <alternativeName>
        <fullName evidence="14">Disulfide oxidoreductase</fullName>
    </alternativeName>
</protein>
<comment type="subcellular location">
    <subcellularLocation>
        <location evidence="1">Cell inner membrane</location>
        <topology evidence="1">Multi-pass membrane protein</topology>
    </subcellularLocation>
    <subcellularLocation>
        <location evidence="14">Cell membrane</location>
        <topology evidence="14">Multi-pass membrane protein</topology>
    </subcellularLocation>
</comment>
<evidence type="ECO:0000256" key="5">
    <source>
        <dbReference type="ARBA" id="ARBA00022519"/>
    </source>
</evidence>
<evidence type="ECO:0000256" key="2">
    <source>
        <dbReference type="ARBA" id="ARBA00008823"/>
    </source>
</evidence>
<evidence type="ECO:0000256" key="1">
    <source>
        <dbReference type="ARBA" id="ARBA00004429"/>
    </source>
</evidence>
<keyword evidence="10 14" id="KW-0472">Membrane</keyword>
<keyword evidence="12 14" id="KW-0143">Chaperone</keyword>